<dbReference type="Proteomes" id="UP000887574">
    <property type="component" value="Unplaced"/>
</dbReference>
<accession>A0A915E2G7</accession>
<keyword evidence="1" id="KW-1185">Reference proteome</keyword>
<sequence length="135" mass="15175">MSLSKILDKVLSFRDSSPEASTHWLGSETAIFGLFFRVQFQVVSQGAFIVAEIFDNCVSQLSKTSKNFLSEVRKVHVLSARRIVNFKWEPVLEAICAKVNDEELKAVITTRHESLMCLLKNSFEKFESTPSTASA</sequence>
<dbReference type="AlphaFoldDB" id="A0A915E2G7"/>
<evidence type="ECO:0000313" key="1">
    <source>
        <dbReference type="Proteomes" id="UP000887574"/>
    </source>
</evidence>
<protein>
    <submittedName>
        <fullName evidence="2">Uncharacterized protein</fullName>
    </submittedName>
</protein>
<name>A0A915E2G7_9BILA</name>
<proteinExistence type="predicted"/>
<reference evidence="2" key="1">
    <citation type="submission" date="2022-11" db="UniProtKB">
        <authorList>
            <consortium name="WormBaseParasite"/>
        </authorList>
    </citation>
    <scope>IDENTIFICATION</scope>
</reference>
<evidence type="ECO:0000313" key="2">
    <source>
        <dbReference type="WBParaSite" id="jg25156"/>
    </source>
</evidence>
<organism evidence="1 2">
    <name type="scientific">Ditylenchus dipsaci</name>
    <dbReference type="NCBI Taxonomy" id="166011"/>
    <lineage>
        <taxon>Eukaryota</taxon>
        <taxon>Metazoa</taxon>
        <taxon>Ecdysozoa</taxon>
        <taxon>Nematoda</taxon>
        <taxon>Chromadorea</taxon>
        <taxon>Rhabditida</taxon>
        <taxon>Tylenchina</taxon>
        <taxon>Tylenchomorpha</taxon>
        <taxon>Sphaerularioidea</taxon>
        <taxon>Anguinidae</taxon>
        <taxon>Anguininae</taxon>
        <taxon>Ditylenchus</taxon>
    </lineage>
</organism>
<dbReference type="WBParaSite" id="jg25156">
    <property type="protein sequence ID" value="jg25156"/>
    <property type="gene ID" value="jg25156"/>
</dbReference>